<organism evidence="5 6">
    <name type="scientific">Phaseolus angularis</name>
    <name type="common">Azuki bean</name>
    <name type="synonym">Vigna angularis</name>
    <dbReference type="NCBI Taxonomy" id="3914"/>
    <lineage>
        <taxon>Eukaryota</taxon>
        <taxon>Viridiplantae</taxon>
        <taxon>Streptophyta</taxon>
        <taxon>Embryophyta</taxon>
        <taxon>Tracheophyta</taxon>
        <taxon>Spermatophyta</taxon>
        <taxon>Magnoliopsida</taxon>
        <taxon>eudicotyledons</taxon>
        <taxon>Gunneridae</taxon>
        <taxon>Pentapetalae</taxon>
        <taxon>rosids</taxon>
        <taxon>fabids</taxon>
        <taxon>Fabales</taxon>
        <taxon>Fabaceae</taxon>
        <taxon>Papilionoideae</taxon>
        <taxon>50 kb inversion clade</taxon>
        <taxon>NPAAA clade</taxon>
        <taxon>indigoferoid/millettioid clade</taxon>
        <taxon>Phaseoleae</taxon>
        <taxon>Vigna</taxon>
    </lineage>
</organism>
<comment type="similarity">
    <text evidence="1">Belongs to the remorin family.</text>
</comment>
<proteinExistence type="inferred from homology"/>
<reference evidence="5 6" key="1">
    <citation type="submission" date="2020-05" db="EMBL/GenBank/DDBJ databases">
        <title>Vigna angularis (adzuki bean) Var. LongXiaoDou No. 4 denovo assembly.</title>
        <authorList>
            <person name="Xiang H."/>
        </authorList>
    </citation>
    <scope>NUCLEOTIDE SEQUENCE [LARGE SCALE GENOMIC DNA]</scope>
    <source>
        <tissue evidence="5">Leaf</tissue>
    </source>
</reference>
<dbReference type="Pfam" id="PF03763">
    <property type="entry name" value="Remorin_C"/>
    <property type="match status" value="1"/>
</dbReference>
<evidence type="ECO:0000256" key="3">
    <source>
        <dbReference type="SAM" id="MobiDB-lite"/>
    </source>
</evidence>
<feature type="domain" description="Remorin C-terminal" evidence="4">
    <location>
        <begin position="433"/>
        <end position="528"/>
    </location>
</feature>
<evidence type="ECO:0000259" key="4">
    <source>
        <dbReference type="Pfam" id="PF03763"/>
    </source>
</evidence>
<dbReference type="EMBL" id="JABFOF010000009">
    <property type="protein sequence ID" value="KAG2380094.1"/>
    <property type="molecule type" value="Genomic_DNA"/>
</dbReference>
<protein>
    <recommendedName>
        <fullName evidence="4">Remorin C-terminal domain-containing protein</fullName>
    </recommendedName>
</protein>
<dbReference type="PANTHER" id="PTHR31471:SF3">
    <property type="entry name" value="OS11G0616300 PROTEIN"/>
    <property type="match status" value="1"/>
</dbReference>
<feature type="coiled-coil region" evidence="2">
    <location>
        <begin position="463"/>
        <end position="527"/>
    </location>
</feature>
<name>A0A8T0JPT7_PHAAN</name>
<evidence type="ECO:0000313" key="5">
    <source>
        <dbReference type="EMBL" id="KAG2380094.1"/>
    </source>
</evidence>
<gene>
    <name evidence="5" type="ORF">HKW66_Vig0168730</name>
</gene>
<sequence length="548" mass="61970">MDFIPSQPLGKKDLQKKETVHLILQASSDKNITRINDSEWEKQRSLVHSILVGRISFANLTKDPSLVDGVLSFSRVHPFHLLQIEKTKEGPLFSLVFVMQEALSESNVNMYGKNNDNPFADDFPDPLCKLNLKETSEFVKSLPVPSGRAESRGHSVSQQRRLLEAPSTPGRPVFTFSSGLPRKSFPSKWDDAEKWLMSTSCHDSPAHNNINNNTLKVSVSDSSKVATRQQCEDVGFKQQMENFSEKSRVTEERVSKAVPNFHWSPSLDHQHNTLSAFHGVKDIVLKDKFTDSIEPILPNLRYLEPAKEGFLFRNQVGGAMQDACTEVVQHRDIGTEMTPLGSSTTSRCHTPVKISSPPRHNTPASRSGPLALASTACTLDVIQLEECHFSKLQLGSQYDIVTSNWSSSEEEEKEISKSLRHNGSHKADSDCIAASWEEEEKTKCCLRYQREEAKIQAWVNLQSAKAEARSRKLEVKIQKMRSNLEEKLMKRMSVVHRKAEEWRAEARQQHLEQIQKATEQAQKIIHKHNSHFSKPSSCGCFPCNNNHH</sequence>
<dbReference type="PANTHER" id="PTHR31471">
    <property type="entry name" value="OS02G0116800 PROTEIN"/>
    <property type="match status" value="1"/>
</dbReference>
<dbReference type="Proteomes" id="UP000743370">
    <property type="component" value="Unassembled WGS sequence"/>
</dbReference>
<evidence type="ECO:0000313" key="6">
    <source>
        <dbReference type="Proteomes" id="UP000743370"/>
    </source>
</evidence>
<feature type="region of interest" description="Disordered" evidence="3">
    <location>
        <begin position="143"/>
        <end position="168"/>
    </location>
</feature>
<dbReference type="AlphaFoldDB" id="A0A8T0JPT7"/>
<dbReference type="InterPro" id="IPR005516">
    <property type="entry name" value="Remorin_C"/>
</dbReference>
<accession>A0A8T0JPT7</accession>
<evidence type="ECO:0000256" key="1">
    <source>
        <dbReference type="ARBA" id="ARBA00005711"/>
    </source>
</evidence>
<feature type="region of interest" description="Disordered" evidence="3">
    <location>
        <begin position="336"/>
        <end position="367"/>
    </location>
</feature>
<evidence type="ECO:0000256" key="2">
    <source>
        <dbReference type="SAM" id="Coils"/>
    </source>
</evidence>
<comment type="caution">
    <text evidence="5">The sequence shown here is derived from an EMBL/GenBank/DDBJ whole genome shotgun (WGS) entry which is preliminary data.</text>
</comment>
<keyword evidence="2" id="KW-0175">Coiled coil</keyword>